<accession>A0A0X3P767</accession>
<keyword evidence="2" id="KW-0548">Nucleotidyltransferase</keyword>
<dbReference type="InterPro" id="IPR043502">
    <property type="entry name" value="DNA/RNA_pol_sf"/>
</dbReference>
<dbReference type="PANTHER" id="PTHR47027">
    <property type="entry name" value="REVERSE TRANSCRIPTASE DOMAIN-CONTAINING PROTEIN"/>
    <property type="match status" value="1"/>
</dbReference>
<protein>
    <submittedName>
        <fullName evidence="2">Reverse transcriptase (RNA-dependent DNA polymerase)</fullName>
    </submittedName>
</protein>
<dbReference type="SUPFAM" id="SSF56672">
    <property type="entry name" value="DNA/RNA polymerases"/>
    <property type="match status" value="1"/>
</dbReference>
<name>A0A0X3P767_SCHSO</name>
<dbReference type="EMBL" id="GEEE01015516">
    <property type="protein sequence ID" value="JAP47709.1"/>
    <property type="molecule type" value="Transcribed_RNA"/>
</dbReference>
<feature type="non-terminal residue" evidence="2">
    <location>
        <position position="1"/>
    </location>
</feature>
<dbReference type="GO" id="GO:0003964">
    <property type="term" value="F:RNA-directed DNA polymerase activity"/>
    <property type="evidence" value="ECO:0007669"/>
    <property type="project" value="UniProtKB-KW"/>
</dbReference>
<evidence type="ECO:0000259" key="1">
    <source>
        <dbReference type="PROSITE" id="PS50878"/>
    </source>
</evidence>
<dbReference type="AlphaFoldDB" id="A0A0X3P767"/>
<feature type="domain" description="Reverse transcriptase" evidence="1">
    <location>
        <begin position="1"/>
        <end position="121"/>
    </location>
</feature>
<organism evidence="2">
    <name type="scientific">Schistocephalus solidus</name>
    <name type="common">Tapeworm</name>
    <dbReference type="NCBI Taxonomy" id="70667"/>
    <lineage>
        <taxon>Eukaryota</taxon>
        <taxon>Metazoa</taxon>
        <taxon>Spiralia</taxon>
        <taxon>Lophotrochozoa</taxon>
        <taxon>Platyhelminthes</taxon>
        <taxon>Cestoda</taxon>
        <taxon>Eucestoda</taxon>
        <taxon>Diphyllobothriidea</taxon>
        <taxon>Diphyllobothriidae</taxon>
        <taxon>Schistocephalus</taxon>
    </lineage>
</organism>
<dbReference type="InterPro" id="IPR000477">
    <property type="entry name" value="RT_dom"/>
</dbReference>
<proteinExistence type="predicted"/>
<reference evidence="2" key="1">
    <citation type="submission" date="2016-01" db="EMBL/GenBank/DDBJ databases">
        <title>Reference transcriptome for the parasite Schistocephalus solidus: insights into the molecular evolution of parasitism.</title>
        <authorList>
            <person name="Hebert F.O."/>
            <person name="Grambauer S."/>
            <person name="Barber I."/>
            <person name="Landry C.R."/>
            <person name="Aubin-Horth N."/>
        </authorList>
    </citation>
    <scope>NUCLEOTIDE SEQUENCE</scope>
</reference>
<keyword evidence="2" id="KW-0808">Transferase</keyword>
<keyword evidence="2" id="KW-0695">RNA-directed DNA polymerase</keyword>
<evidence type="ECO:0000313" key="2">
    <source>
        <dbReference type="EMBL" id="JAP47709.1"/>
    </source>
</evidence>
<dbReference type="PROSITE" id="PS50878">
    <property type="entry name" value="RT_POL"/>
    <property type="match status" value="1"/>
</dbReference>
<dbReference type="PANTHER" id="PTHR47027:SF26">
    <property type="entry name" value="REVERSE TRANSCRIPTASE DOMAIN-CONTAINING PROTEIN"/>
    <property type="match status" value="1"/>
</dbReference>
<sequence>RVQDSGAVSEAFTVTNGVKQGCQPTPNLSSLMCSVMLIDAYRDAPPARRIAYSMTAITTASACRLNESIHDLLSADDSALNSVTDENMQISMKLFINSYTNFGLTINTNKTVVMREPPPNT</sequence>
<gene>
    <name evidence="2" type="ORF">TR101323</name>
</gene>